<name>M6BM85_LEPBO</name>
<comment type="caution">
    <text evidence="2">The sequence shown here is derived from an EMBL/GenBank/DDBJ whole genome shotgun (WGS) entry which is preliminary data.</text>
</comment>
<dbReference type="Pfam" id="PF14082">
    <property type="entry name" value="SduA_C"/>
    <property type="match status" value="1"/>
</dbReference>
<feature type="domain" description="Shedu protein SduA C-terminal" evidence="1">
    <location>
        <begin position="280"/>
        <end position="440"/>
    </location>
</feature>
<dbReference type="InterPro" id="IPR025359">
    <property type="entry name" value="SduA_C"/>
</dbReference>
<reference evidence="2 3" key="1">
    <citation type="submission" date="2013-01" db="EMBL/GenBank/DDBJ databases">
        <authorList>
            <person name="Harkins D.M."/>
            <person name="Durkin A.S."/>
            <person name="Brinkac L.M."/>
            <person name="Haft D.H."/>
            <person name="Selengut J.D."/>
            <person name="Sanka R."/>
            <person name="DePew J."/>
            <person name="Purushe J."/>
            <person name="Galloway R.L."/>
            <person name="Vinetz J.M."/>
            <person name="Sutton G.G."/>
            <person name="Nierman W.C."/>
            <person name="Fouts D.E."/>
        </authorList>
    </citation>
    <scope>NUCLEOTIDE SEQUENCE [LARGE SCALE GENOMIC DNA]</scope>
    <source>
        <strain evidence="2 3">Sponselee CDC</strain>
    </source>
</reference>
<dbReference type="AlphaFoldDB" id="M6BM85"/>
<evidence type="ECO:0000313" key="2">
    <source>
        <dbReference type="EMBL" id="EMJ80862.1"/>
    </source>
</evidence>
<organism evidence="2 3">
    <name type="scientific">Leptospira borgpetersenii serovar Hardjo-bovis str. Sponselee</name>
    <dbReference type="NCBI Taxonomy" id="1303729"/>
    <lineage>
        <taxon>Bacteria</taxon>
        <taxon>Pseudomonadati</taxon>
        <taxon>Spirochaetota</taxon>
        <taxon>Spirochaetia</taxon>
        <taxon>Leptospirales</taxon>
        <taxon>Leptospiraceae</taxon>
        <taxon>Leptospira</taxon>
    </lineage>
</organism>
<sequence length="454" mass="52393">MAKWKLTYEALEFIGRDGAGWPIINLISDSYNVEDNSIVRVSVKAKNMVLKTLPENIVGVRVLDIERIDKMTGKNYFESYQIEDLNFELEESDVKKLRKIQFDLLSIDGGSLDFDYLRLFNPDLFVMNLMNVKAFFVDGYGVLSHEEGVLVLENLNNFYNSFTSDQINVLRINPKSVSYDENELIRKFLEQDRQVVDSSSKQNYVKNGSKVNLKFLEEKIKDSEIISDIIDWIVENEENPELLKNFSKLTPENLSKLNTLSGIVTLKNCLLRWEENLLHSSEDFWQKEFEDNSYVISQLFTSPVTIMKSKAYLGGKSIHNTGGSLVDYLFVNKLTKNTSIIELKTPATRLLGSNYRNTIYNISAELSGAIVQLSNYKDELLKNYYPLTNLNKRIFHAYDPSCILIVGNFATELDSEEKVKSFELFRQQLQNIQIITFDELFEKMRLLIHLLEGS</sequence>
<dbReference type="RefSeq" id="WP_011670633.1">
    <property type="nucleotide sequence ID" value="NZ_ANMU01000098.1"/>
</dbReference>
<proteinExistence type="predicted"/>
<dbReference type="EMBL" id="ANMU01000098">
    <property type="protein sequence ID" value="EMJ80862.1"/>
    <property type="molecule type" value="Genomic_DNA"/>
</dbReference>
<gene>
    <name evidence="2" type="ORF">LEP1GSC016_0338</name>
</gene>
<accession>M6BM85</accession>
<protein>
    <submittedName>
        <fullName evidence="2">PF14082 domain protein</fullName>
    </submittedName>
</protein>
<dbReference type="Proteomes" id="UP000011873">
    <property type="component" value="Unassembled WGS sequence"/>
</dbReference>
<dbReference type="PATRIC" id="fig|1218567.3.peg.2507"/>
<evidence type="ECO:0000313" key="3">
    <source>
        <dbReference type="Proteomes" id="UP000011873"/>
    </source>
</evidence>
<evidence type="ECO:0000259" key="1">
    <source>
        <dbReference type="Pfam" id="PF14082"/>
    </source>
</evidence>